<evidence type="ECO:0000313" key="12">
    <source>
        <dbReference type="EMBL" id="MDF4024592.1"/>
    </source>
</evidence>
<dbReference type="InterPro" id="IPR001509">
    <property type="entry name" value="Epimerase_deHydtase"/>
</dbReference>
<proteinExistence type="inferred from homology"/>
<dbReference type="SUPFAM" id="SSF51735">
    <property type="entry name" value="NAD(P)-binding Rossmann-fold domains"/>
    <property type="match status" value="1"/>
</dbReference>
<dbReference type="PANTHER" id="PTHR43725">
    <property type="entry name" value="UDP-GLUCOSE 4-EPIMERASE"/>
    <property type="match status" value="1"/>
</dbReference>
<evidence type="ECO:0000256" key="4">
    <source>
        <dbReference type="ARBA" id="ARBA00007637"/>
    </source>
</evidence>
<keyword evidence="8 10" id="KW-0413">Isomerase</keyword>
<evidence type="ECO:0000256" key="1">
    <source>
        <dbReference type="ARBA" id="ARBA00000083"/>
    </source>
</evidence>
<evidence type="ECO:0000256" key="6">
    <source>
        <dbReference type="ARBA" id="ARBA00018569"/>
    </source>
</evidence>
<evidence type="ECO:0000256" key="2">
    <source>
        <dbReference type="ARBA" id="ARBA00001911"/>
    </source>
</evidence>
<organism evidence="12 13">
    <name type="scientific">Luteibacter sahnii</name>
    <dbReference type="NCBI Taxonomy" id="3021977"/>
    <lineage>
        <taxon>Bacteria</taxon>
        <taxon>Pseudomonadati</taxon>
        <taxon>Pseudomonadota</taxon>
        <taxon>Gammaproteobacteria</taxon>
        <taxon>Lysobacterales</taxon>
        <taxon>Rhodanobacteraceae</taxon>
        <taxon>Luteibacter</taxon>
    </lineage>
</organism>
<evidence type="ECO:0000256" key="8">
    <source>
        <dbReference type="ARBA" id="ARBA00023235"/>
    </source>
</evidence>
<dbReference type="Gene3D" id="3.90.25.10">
    <property type="entry name" value="UDP-galactose 4-epimerase, domain 1"/>
    <property type="match status" value="1"/>
</dbReference>
<comment type="similarity">
    <text evidence="4 10">Belongs to the NAD(P)-dependent epimerase/dehydratase family.</text>
</comment>
<protein>
    <recommendedName>
        <fullName evidence="6 10">UDP-glucose 4-epimerase</fullName>
        <ecNumber evidence="5 10">5.1.3.2</ecNumber>
    </recommendedName>
</protein>
<gene>
    <name evidence="12" type="primary">galE</name>
    <name evidence="12" type="ORF">P3W24_06425</name>
</gene>
<keyword evidence="9 10" id="KW-0119">Carbohydrate metabolism</keyword>
<comment type="cofactor">
    <cofactor evidence="2 10">
        <name>NAD(+)</name>
        <dbReference type="ChEBI" id="CHEBI:57540"/>
    </cofactor>
</comment>
<keyword evidence="7 10" id="KW-0520">NAD</keyword>
<evidence type="ECO:0000313" key="13">
    <source>
        <dbReference type="Proteomes" id="UP001528850"/>
    </source>
</evidence>
<evidence type="ECO:0000256" key="9">
    <source>
        <dbReference type="ARBA" id="ARBA00023277"/>
    </source>
</evidence>
<dbReference type="Pfam" id="PF01370">
    <property type="entry name" value="Epimerase"/>
    <property type="match status" value="1"/>
</dbReference>
<comment type="caution">
    <text evidence="12">The sequence shown here is derived from an EMBL/GenBank/DDBJ whole genome shotgun (WGS) entry which is preliminary data.</text>
</comment>
<dbReference type="EMBL" id="JARJJS010000001">
    <property type="protein sequence ID" value="MDF4024592.1"/>
    <property type="molecule type" value="Genomic_DNA"/>
</dbReference>
<dbReference type="InterPro" id="IPR036291">
    <property type="entry name" value="NAD(P)-bd_dom_sf"/>
</dbReference>
<evidence type="ECO:0000256" key="7">
    <source>
        <dbReference type="ARBA" id="ARBA00023027"/>
    </source>
</evidence>
<feature type="domain" description="NAD-dependent epimerase/dehydratase" evidence="11">
    <location>
        <begin position="4"/>
        <end position="253"/>
    </location>
</feature>
<dbReference type="GO" id="GO:0003978">
    <property type="term" value="F:UDP-glucose 4-epimerase activity"/>
    <property type="evidence" value="ECO:0007669"/>
    <property type="project" value="UniProtKB-EC"/>
</dbReference>
<dbReference type="Gene3D" id="3.40.50.720">
    <property type="entry name" value="NAD(P)-binding Rossmann-like Domain"/>
    <property type="match status" value="1"/>
</dbReference>
<keyword evidence="13" id="KW-1185">Reference proteome</keyword>
<dbReference type="InterPro" id="IPR005886">
    <property type="entry name" value="UDP_G4E"/>
</dbReference>
<name>A0ABT6B907_9GAMM</name>
<dbReference type="Proteomes" id="UP001528850">
    <property type="component" value="Unassembled WGS sequence"/>
</dbReference>
<dbReference type="EC" id="5.1.3.2" evidence="5 10"/>
<evidence type="ECO:0000259" key="11">
    <source>
        <dbReference type="Pfam" id="PF01370"/>
    </source>
</evidence>
<reference evidence="12 13" key="1">
    <citation type="journal article" date="2024" name="Curr. Microbiol.">
        <title>Luteibacter sahnii sp. nov., A Novel Yellow-Colored Xanthomonadin Pigment Producing Probiotic Bacterium from Healthy Rice Seed Microbiome.</title>
        <authorList>
            <person name="Jaiswal G."/>
            <person name="Rana R."/>
            <person name="Nayak P.K."/>
            <person name="Chouhan R."/>
            <person name="Gandhi S.G."/>
            <person name="Patel H.K."/>
            <person name="Patil P.B."/>
        </authorList>
    </citation>
    <scope>NUCLEOTIDE SEQUENCE [LARGE SCALE GENOMIC DNA]</scope>
    <source>
        <strain evidence="12 13">PPL201</strain>
    </source>
</reference>
<dbReference type="RefSeq" id="WP_320552019.1">
    <property type="nucleotide sequence ID" value="NZ_JAQLOK010000005.1"/>
</dbReference>
<evidence type="ECO:0000256" key="10">
    <source>
        <dbReference type="RuleBase" id="RU366046"/>
    </source>
</evidence>
<evidence type="ECO:0000256" key="5">
    <source>
        <dbReference type="ARBA" id="ARBA00013189"/>
    </source>
</evidence>
<dbReference type="CDD" id="cd05247">
    <property type="entry name" value="UDP_G4E_1_SDR_e"/>
    <property type="match status" value="1"/>
</dbReference>
<accession>A0ABT6B907</accession>
<sequence>MNTVLVTGGAGYIGSHTVQQLVARGDRVVVIDNLSTGFREAVHPAAIFVEGNVGDRALVARTLDTWRVNAVLHFAAHTVVPESVCDPLRYYDNNTCNTRDLLASCAAAGVDKFIFSSTAAVYGNTDDGVADEDTPTRPANPYGSSKLMSETMLRDWSATGAMRHVILRYFNVAGCDPLGRIGHSAPHATLLVKVVCEHAVGKRDRVAIYGTDYATPDGTGIRDYIHVDDLAAAHLRALDHLRDGGASLTLNCGYGHGYSVREVIDAVTRVGGHALNVVELPRRPGDIAMLIARSDRLRQVLGWQPCHDDLDFIVRTALDWEHHLVASRRPQVSAA</sequence>
<dbReference type="NCBIfam" id="TIGR01179">
    <property type="entry name" value="galE"/>
    <property type="match status" value="1"/>
</dbReference>
<evidence type="ECO:0000256" key="3">
    <source>
        <dbReference type="ARBA" id="ARBA00004947"/>
    </source>
</evidence>
<comment type="subunit">
    <text evidence="10">Homodimer.</text>
</comment>
<comment type="pathway">
    <text evidence="3 10">Carbohydrate metabolism; galactose metabolism.</text>
</comment>
<dbReference type="PANTHER" id="PTHR43725:SF53">
    <property type="entry name" value="UDP-ARABINOSE 4-EPIMERASE 1"/>
    <property type="match status" value="1"/>
</dbReference>
<comment type="catalytic activity">
    <reaction evidence="1 10">
        <text>UDP-alpha-D-glucose = UDP-alpha-D-galactose</text>
        <dbReference type="Rhea" id="RHEA:22168"/>
        <dbReference type="ChEBI" id="CHEBI:58885"/>
        <dbReference type="ChEBI" id="CHEBI:66914"/>
        <dbReference type="EC" id="5.1.3.2"/>
    </reaction>
</comment>